<keyword evidence="1" id="KW-0732">Signal</keyword>
<dbReference type="Gene3D" id="3.40.50.410">
    <property type="entry name" value="von Willebrand factor, type A domain"/>
    <property type="match status" value="1"/>
</dbReference>
<dbReference type="InterPro" id="IPR002035">
    <property type="entry name" value="VWF_A"/>
</dbReference>
<feature type="signal peptide" evidence="1">
    <location>
        <begin position="1"/>
        <end position="19"/>
    </location>
</feature>
<dbReference type="Pfam" id="PF13519">
    <property type="entry name" value="VWA_2"/>
    <property type="match status" value="1"/>
</dbReference>
<dbReference type="InterPro" id="IPR036465">
    <property type="entry name" value="vWFA_dom_sf"/>
</dbReference>
<reference evidence="4" key="1">
    <citation type="submission" date="2025-08" db="UniProtKB">
        <authorList>
            <consortium name="RefSeq"/>
        </authorList>
    </citation>
    <scope>IDENTIFICATION</scope>
    <source>
        <tissue evidence="4">Liver</tissue>
    </source>
</reference>
<dbReference type="AlphaFoldDB" id="A0A9F5IMM3"/>
<keyword evidence="3" id="KW-1185">Reference proteome</keyword>
<dbReference type="KEGG" id="pbi:103058926"/>
<evidence type="ECO:0000256" key="1">
    <source>
        <dbReference type="SAM" id="SignalP"/>
    </source>
</evidence>
<gene>
    <name evidence="4" type="primary">LOC103058926</name>
</gene>
<protein>
    <submittedName>
        <fullName evidence="4">Calcium-activated chloride channel regulator 1-like</fullName>
    </submittedName>
</protein>
<feature type="non-terminal residue" evidence="4">
    <location>
        <position position="562"/>
    </location>
</feature>
<evidence type="ECO:0000313" key="3">
    <source>
        <dbReference type="Proteomes" id="UP000695026"/>
    </source>
</evidence>
<dbReference type="CDD" id="cd00198">
    <property type="entry name" value="vWFA"/>
    <property type="match status" value="1"/>
</dbReference>
<proteinExistence type="predicted"/>
<dbReference type="GeneID" id="103058926"/>
<organism evidence="3 4">
    <name type="scientific">Python bivittatus</name>
    <name type="common">Burmese python</name>
    <name type="synonym">Python molurus bivittatus</name>
    <dbReference type="NCBI Taxonomy" id="176946"/>
    <lineage>
        <taxon>Eukaryota</taxon>
        <taxon>Metazoa</taxon>
        <taxon>Chordata</taxon>
        <taxon>Craniata</taxon>
        <taxon>Vertebrata</taxon>
        <taxon>Euteleostomi</taxon>
        <taxon>Lepidosauria</taxon>
        <taxon>Squamata</taxon>
        <taxon>Bifurcata</taxon>
        <taxon>Unidentata</taxon>
        <taxon>Episquamata</taxon>
        <taxon>Toxicofera</taxon>
        <taxon>Serpentes</taxon>
        <taxon>Henophidia</taxon>
        <taxon>Pythonidae</taxon>
        <taxon>Python</taxon>
    </lineage>
</organism>
<dbReference type="PANTHER" id="PTHR10579">
    <property type="entry name" value="CALCIUM-ACTIVATED CHLORIDE CHANNEL REGULATOR"/>
    <property type="match status" value="1"/>
</dbReference>
<accession>A0A9F5IMM3</accession>
<feature type="domain" description="VWFA" evidence="2">
    <location>
        <begin position="300"/>
        <end position="475"/>
    </location>
</feature>
<dbReference type="InterPro" id="IPR013642">
    <property type="entry name" value="CLCA_N"/>
</dbReference>
<sequence length="562" mass="63294">MGHSQEILVVLVILCGVMGTMIKLNNGGFEDIVIAINPNIPEDKRIIGNIKSMVKKASRYLFSATKQRFYFKSVKVIVPFTWIPRKEYKKPTIETYENADVIIAGSNLKYGDDPYTLQYGTCGVPGQYIHFTPNFLTDDNLITVYGPRGRVFVHEWAHLRWGVFDEYNRDALFYTDGKKKIEATRCSADISGRYVFPTRRRKFRKCWFQRKTQLYNPGCQFVPDKNQNISSSIMYLQSLPFVTQFCDKSNHNIKATNMQNKICNCRSTWEVIMNSPDFMGSLPITSPPPDPTISVMQTQDRVLGLVLDVSETMNEHNRINRLKQAATLFLLQYIETGSWVGITTFQSSAQIKVYLQQIVNDKVRQGLSKFLPTIASGESDICAGINEGIKVQKATFFLRVTGYEIVLLTSGSNITISSCLTDVKNSGSIIHIISLGSSVANELDTLAIMTGGFKFTCSDSLNSNDLIDAFTGISSRSRDITQQTIQLESESEHIDGYRSLEGIVSIDYTVGMNTFFVVTWSENNSPPQIILKDPKGHKYYHGDFVVDTNIKLARLKINGLAK</sequence>
<dbReference type="OMA" id="NTAGSCV"/>
<dbReference type="Pfam" id="PF08434">
    <property type="entry name" value="CLCA"/>
    <property type="match status" value="1"/>
</dbReference>
<dbReference type="PANTHER" id="PTHR10579:SF42">
    <property type="entry name" value="CHLORIDE CHANNEL ACCESSORY 3B"/>
    <property type="match status" value="1"/>
</dbReference>
<dbReference type="OrthoDB" id="687730at2759"/>
<dbReference type="GO" id="GO:0005229">
    <property type="term" value="F:intracellularly calcium-gated chloride channel activity"/>
    <property type="evidence" value="ECO:0007669"/>
    <property type="project" value="TreeGrafter"/>
</dbReference>
<name>A0A9F5IMM3_PYTBI</name>
<dbReference type="InterPro" id="IPR051266">
    <property type="entry name" value="CLCR"/>
</dbReference>
<dbReference type="RefSeq" id="XP_025019813.1">
    <property type="nucleotide sequence ID" value="XM_025164045.1"/>
</dbReference>
<evidence type="ECO:0000313" key="4">
    <source>
        <dbReference type="RefSeq" id="XP_025019813.1"/>
    </source>
</evidence>
<evidence type="ECO:0000259" key="2">
    <source>
        <dbReference type="SMART" id="SM00327"/>
    </source>
</evidence>
<feature type="chain" id="PRO_5039887431" evidence="1">
    <location>
        <begin position="20"/>
        <end position="562"/>
    </location>
</feature>
<dbReference type="GO" id="GO:0005886">
    <property type="term" value="C:plasma membrane"/>
    <property type="evidence" value="ECO:0007669"/>
    <property type="project" value="TreeGrafter"/>
</dbReference>
<dbReference type="SMART" id="SM00327">
    <property type="entry name" value="VWA"/>
    <property type="match status" value="1"/>
</dbReference>
<dbReference type="SUPFAM" id="SSF53300">
    <property type="entry name" value="vWA-like"/>
    <property type="match status" value="1"/>
</dbReference>
<dbReference type="Proteomes" id="UP000695026">
    <property type="component" value="Unplaced"/>
</dbReference>